<dbReference type="InterPro" id="IPR043502">
    <property type="entry name" value="DNA/RNA_pol_sf"/>
</dbReference>
<evidence type="ECO:0000259" key="1">
    <source>
        <dbReference type="PROSITE" id="PS50878"/>
    </source>
</evidence>
<protein>
    <recommendedName>
        <fullName evidence="1">Reverse transcriptase domain-containing protein</fullName>
    </recommendedName>
</protein>
<dbReference type="Pfam" id="PF00078">
    <property type="entry name" value="RVT_1"/>
    <property type="match status" value="1"/>
</dbReference>
<dbReference type="AlphaFoldDB" id="A0A2N9IL00"/>
<proteinExistence type="predicted"/>
<feature type="domain" description="Reverse transcriptase" evidence="1">
    <location>
        <begin position="1"/>
        <end position="136"/>
    </location>
</feature>
<gene>
    <name evidence="2" type="ORF">FSB_LOCUS52867</name>
</gene>
<dbReference type="PROSITE" id="PS50878">
    <property type="entry name" value="RT_POL"/>
    <property type="match status" value="1"/>
</dbReference>
<dbReference type="InterPro" id="IPR000477">
    <property type="entry name" value="RT_dom"/>
</dbReference>
<name>A0A2N9IL00_FAGSY</name>
<evidence type="ECO:0000313" key="2">
    <source>
        <dbReference type="EMBL" id="SPD24985.1"/>
    </source>
</evidence>
<dbReference type="EMBL" id="OIVN01006057">
    <property type="protein sequence ID" value="SPD24985.1"/>
    <property type="molecule type" value="Genomic_DNA"/>
</dbReference>
<dbReference type="PANTHER" id="PTHR33116:SF78">
    <property type="entry name" value="OS12G0587133 PROTEIN"/>
    <property type="match status" value="1"/>
</dbReference>
<reference evidence="2" key="1">
    <citation type="submission" date="2018-02" db="EMBL/GenBank/DDBJ databases">
        <authorList>
            <person name="Cohen D.B."/>
            <person name="Kent A.D."/>
        </authorList>
    </citation>
    <scope>NUCLEOTIDE SEQUENCE</scope>
</reference>
<dbReference type="InterPro" id="IPR026960">
    <property type="entry name" value="RVT-Znf"/>
</dbReference>
<dbReference type="SUPFAM" id="SSF56672">
    <property type="entry name" value="DNA/RNA polymerases"/>
    <property type="match status" value="1"/>
</dbReference>
<sequence length="482" mass="54206">MVNGSPSGFFESSRGIRQGDPLSPLLFLLIMEVLSRMLRRTEEAGLITGFRAGTSMGEGISVSHLLFADDTIVFCDADPKQLLHLRMVLTCFEAVTGLGVNMGKSELVPVGTVPHLADILCCRTGTLPLLYLGLPLGASFKASSIWNPILEKIERRLAGWKKIYLSKGAQGGLGVRKVDVVNRALLGKWLWRFGREEAHLWRRVIVAKYGEEWGGWISKKARGAHGCSLWKGILSGWDFFHHHVELAAGLGNQIRFWHDNWCGNVPLKSKFPVLFACALAKDASIASSLVSSGINGGRTWDILFTRDFNDWEVAQVLTFFNFIHSRIPTSVGPDTMHWKPRQHGVFDTKSFYQVIDGAQDIKFPWKAIWRVKAPRRVSFFGWSAAWGKILTCDNLMRRGYTMAGWCSMCRLDGETGSHLLIHCSLASGVWQSVLRSFGVVWVFPDNIINLLYGWYNYFGKHNSSVWNLVPLCLMWIILERAK</sequence>
<organism evidence="2">
    <name type="scientific">Fagus sylvatica</name>
    <name type="common">Beechnut</name>
    <dbReference type="NCBI Taxonomy" id="28930"/>
    <lineage>
        <taxon>Eukaryota</taxon>
        <taxon>Viridiplantae</taxon>
        <taxon>Streptophyta</taxon>
        <taxon>Embryophyta</taxon>
        <taxon>Tracheophyta</taxon>
        <taxon>Spermatophyta</taxon>
        <taxon>Magnoliopsida</taxon>
        <taxon>eudicotyledons</taxon>
        <taxon>Gunneridae</taxon>
        <taxon>Pentapetalae</taxon>
        <taxon>rosids</taxon>
        <taxon>fabids</taxon>
        <taxon>Fagales</taxon>
        <taxon>Fagaceae</taxon>
        <taxon>Fagus</taxon>
    </lineage>
</organism>
<dbReference type="Pfam" id="PF13966">
    <property type="entry name" value="zf-RVT"/>
    <property type="match status" value="1"/>
</dbReference>
<accession>A0A2N9IL00</accession>
<dbReference type="PANTHER" id="PTHR33116">
    <property type="entry name" value="REVERSE TRANSCRIPTASE ZINC-BINDING DOMAIN-CONTAINING PROTEIN-RELATED-RELATED"/>
    <property type="match status" value="1"/>
</dbReference>